<accession>A3ZUI5</accession>
<comment type="caution">
    <text evidence="2">The sequence shown here is derived from an EMBL/GenBank/DDBJ whole genome shotgun (WGS) entry which is preliminary data.</text>
</comment>
<keyword evidence="1" id="KW-0812">Transmembrane</keyword>
<dbReference type="EMBL" id="AANZ01000012">
    <property type="protein sequence ID" value="EAQ79895.1"/>
    <property type="molecule type" value="Genomic_DNA"/>
</dbReference>
<protein>
    <submittedName>
        <fullName evidence="2">Uncharacterized protein</fullName>
    </submittedName>
</protein>
<feature type="transmembrane region" description="Helical" evidence="1">
    <location>
        <begin position="6"/>
        <end position="23"/>
    </location>
</feature>
<organism evidence="2 3">
    <name type="scientific">Blastopirellula marina DSM 3645</name>
    <dbReference type="NCBI Taxonomy" id="314230"/>
    <lineage>
        <taxon>Bacteria</taxon>
        <taxon>Pseudomonadati</taxon>
        <taxon>Planctomycetota</taxon>
        <taxon>Planctomycetia</taxon>
        <taxon>Pirellulales</taxon>
        <taxon>Pirellulaceae</taxon>
        <taxon>Blastopirellula</taxon>
    </lineage>
</organism>
<dbReference type="HOGENOM" id="CLU_3408806_0_0_0"/>
<reference evidence="2 3" key="1">
    <citation type="submission" date="2006-02" db="EMBL/GenBank/DDBJ databases">
        <authorList>
            <person name="Amann R."/>
            <person name="Ferriera S."/>
            <person name="Johnson J."/>
            <person name="Kravitz S."/>
            <person name="Halpern A."/>
            <person name="Remington K."/>
            <person name="Beeson K."/>
            <person name="Tran B."/>
            <person name="Rogers Y.-H."/>
            <person name="Friedman R."/>
            <person name="Venter J.C."/>
        </authorList>
    </citation>
    <scope>NUCLEOTIDE SEQUENCE [LARGE SCALE GENOMIC DNA]</scope>
    <source>
        <strain evidence="2 3">DSM 3645</strain>
    </source>
</reference>
<dbReference type="AlphaFoldDB" id="A3ZUI5"/>
<name>A3ZUI5_9BACT</name>
<evidence type="ECO:0000313" key="3">
    <source>
        <dbReference type="Proteomes" id="UP000004358"/>
    </source>
</evidence>
<dbReference type="STRING" id="314230.DSM3645_22184"/>
<proteinExistence type="predicted"/>
<gene>
    <name evidence="2" type="ORF">DSM3645_22184</name>
</gene>
<evidence type="ECO:0000313" key="2">
    <source>
        <dbReference type="EMBL" id="EAQ79895.1"/>
    </source>
</evidence>
<sequence length="29" mass="3296">MESIELATAIVGFQIVMMFFSHFDQGAFQ</sequence>
<keyword evidence="1" id="KW-1133">Transmembrane helix</keyword>
<keyword evidence="1" id="KW-0472">Membrane</keyword>
<evidence type="ECO:0000256" key="1">
    <source>
        <dbReference type="SAM" id="Phobius"/>
    </source>
</evidence>
<dbReference type="Proteomes" id="UP000004358">
    <property type="component" value="Unassembled WGS sequence"/>
</dbReference>